<dbReference type="SUPFAM" id="SSF54975">
    <property type="entry name" value="Acylphosphatase/BLUF domain-like"/>
    <property type="match status" value="1"/>
</dbReference>
<dbReference type="RefSeq" id="WP_379020657.1">
    <property type="nucleotide sequence ID" value="NZ_JBHRTA010000016.1"/>
</dbReference>
<dbReference type="Pfam" id="PF00708">
    <property type="entry name" value="Acylphosphatase"/>
    <property type="match status" value="1"/>
</dbReference>
<dbReference type="Gene3D" id="3.30.70.100">
    <property type="match status" value="1"/>
</dbReference>
<evidence type="ECO:0000259" key="6">
    <source>
        <dbReference type="PROSITE" id="PS51160"/>
    </source>
</evidence>
<feature type="domain" description="Acylphosphatase-like" evidence="6">
    <location>
        <begin position="6"/>
        <end position="92"/>
    </location>
</feature>
<dbReference type="PROSITE" id="PS00150">
    <property type="entry name" value="ACYLPHOSPHATASE_1"/>
    <property type="match status" value="1"/>
</dbReference>
<proteinExistence type="inferred from homology"/>
<keyword evidence="8" id="KW-1185">Reference proteome</keyword>
<dbReference type="PANTHER" id="PTHR47268">
    <property type="entry name" value="ACYLPHOSPHATASE"/>
    <property type="match status" value="1"/>
</dbReference>
<sequence>MNEKKHLNIAVHGKVQGVYFRLITKAVADQLGVKGTAQNRPDGTVYIEAEGDEFALESFLEWCREGPEKAVVEKVECVEGGMKNYRNFEVIRKTQG</sequence>
<dbReference type="Proteomes" id="UP001595526">
    <property type="component" value="Unassembled WGS sequence"/>
</dbReference>
<protein>
    <recommendedName>
        <fullName evidence="2 4">acylphosphatase</fullName>
        <ecNumber evidence="2 4">3.6.1.7</ecNumber>
    </recommendedName>
</protein>
<feature type="active site" evidence="4">
    <location>
        <position position="21"/>
    </location>
</feature>
<dbReference type="PROSITE" id="PS51160">
    <property type="entry name" value="ACYLPHOSPHATASE_3"/>
    <property type="match status" value="1"/>
</dbReference>
<evidence type="ECO:0000256" key="4">
    <source>
        <dbReference type="PROSITE-ProRule" id="PRU00520"/>
    </source>
</evidence>
<keyword evidence="4" id="KW-0378">Hydrolase</keyword>
<reference evidence="8" key="1">
    <citation type="journal article" date="2019" name="Int. J. Syst. Evol. Microbiol.">
        <title>The Global Catalogue of Microorganisms (GCM) 10K type strain sequencing project: providing services to taxonomists for standard genome sequencing and annotation.</title>
        <authorList>
            <consortium name="The Broad Institute Genomics Platform"/>
            <consortium name="The Broad Institute Genome Sequencing Center for Infectious Disease"/>
            <person name="Wu L."/>
            <person name="Ma J."/>
        </authorList>
    </citation>
    <scope>NUCLEOTIDE SEQUENCE [LARGE SCALE GENOMIC DNA]</scope>
    <source>
        <strain evidence="8">KCTC 52416</strain>
    </source>
</reference>
<evidence type="ECO:0000256" key="5">
    <source>
        <dbReference type="RuleBase" id="RU004168"/>
    </source>
</evidence>
<name>A0ABV7JGX4_9SPHI</name>
<evidence type="ECO:0000256" key="3">
    <source>
        <dbReference type="ARBA" id="ARBA00047645"/>
    </source>
</evidence>
<comment type="caution">
    <text evidence="7">The sequence shown here is derived from an EMBL/GenBank/DDBJ whole genome shotgun (WGS) entry which is preliminary data.</text>
</comment>
<dbReference type="EMBL" id="JBHRTA010000016">
    <property type="protein sequence ID" value="MFC3197199.1"/>
    <property type="molecule type" value="Genomic_DNA"/>
</dbReference>
<evidence type="ECO:0000256" key="2">
    <source>
        <dbReference type="ARBA" id="ARBA00012150"/>
    </source>
</evidence>
<organism evidence="7 8">
    <name type="scientific">Parapedobacter deserti</name>
    <dbReference type="NCBI Taxonomy" id="1912957"/>
    <lineage>
        <taxon>Bacteria</taxon>
        <taxon>Pseudomonadati</taxon>
        <taxon>Bacteroidota</taxon>
        <taxon>Sphingobacteriia</taxon>
        <taxon>Sphingobacteriales</taxon>
        <taxon>Sphingobacteriaceae</taxon>
        <taxon>Parapedobacter</taxon>
    </lineage>
</organism>
<comment type="catalytic activity">
    <reaction evidence="3 4">
        <text>an acyl phosphate + H2O = a carboxylate + phosphate + H(+)</text>
        <dbReference type="Rhea" id="RHEA:14965"/>
        <dbReference type="ChEBI" id="CHEBI:15377"/>
        <dbReference type="ChEBI" id="CHEBI:15378"/>
        <dbReference type="ChEBI" id="CHEBI:29067"/>
        <dbReference type="ChEBI" id="CHEBI:43474"/>
        <dbReference type="ChEBI" id="CHEBI:59918"/>
        <dbReference type="EC" id="3.6.1.7"/>
    </reaction>
</comment>
<dbReference type="InterPro" id="IPR017968">
    <property type="entry name" value="Acylphosphatase_CS"/>
</dbReference>
<comment type="similarity">
    <text evidence="1 5">Belongs to the acylphosphatase family.</text>
</comment>
<dbReference type="EC" id="3.6.1.7" evidence="2 4"/>
<dbReference type="InterPro" id="IPR020456">
    <property type="entry name" value="Acylphosphatase"/>
</dbReference>
<feature type="active site" evidence="4">
    <location>
        <position position="39"/>
    </location>
</feature>
<evidence type="ECO:0000313" key="7">
    <source>
        <dbReference type="EMBL" id="MFC3197199.1"/>
    </source>
</evidence>
<evidence type="ECO:0000313" key="8">
    <source>
        <dbReference type="Proteomes" id="UP001595526"/>
    </source>
</evidence>
<dbReference type="InterPro" id="IPR001792">
    <property type="entry name" value="Acylphosphatase-like_dom"/>
</dbReference>
<dbReference type="PANTHER" id="PTHR47268:SF4">
    <property type="entry name" value="ACYLPHOSPHATASE"/>
    <property type="match status" value="1"/>
</dbReference>
<dbReference type="InterPro" id="IPR036046">
    <property type="entry name" value="Acylphosphatase-like_dom_sf"/>
</dbReference>
<evidence type="ECO:0000256" key="1">
    <source>
        <dbReference type="ARBA" id="ARBA00005614"/>
    </source>
</evidence>
<gene>
    <name evidence="7" type="ORF">ACFOET_06215</name>
</gene>
<accession>A0ABV7JGX4</accession>